<evidence type="ECO:0000256" key="4">
    <source>
        <dbReference type="ARBA" id="ARBA00013078"/>
    </source>
</evidence>
<dbReference type="PANTHER" id="PTHR43434">
    <property type="entry name" value="PHOSPHOGLYCOLATE PHOSPHATASE"/>
    <property type="match status" value="1"/>
</dbReference>
<dbReference type="InterPro" id="IPR041492">
    <property type="entry name" value="HAD_2"/>
</dbReference>
<dbReference type="RefSeq" id="WP_165690772.1">
    <property type="nucleotide sequence ID" value="NZ_FUXL01000002.1"/>
</dbReference>
<dbReference type="GO" id="GO:0006281">
    <property type="term" value="P:DNA repair"/>
    <property type="evidence" value="ECO:0007669"/>
    <property type="project" value="TreeGrafter"/>
</dbReference>
<sequence>MIFDLDGTLVDSAPDIFRATNRALHRFGLQSIEADRLRPKVGYGARAILTRALEEQGGAAEKARLDELEATLLDDYVANIAVESLPFPGVMDALEELARRGAVLSVCTNKTTVMAETLLNALDMARLFKAICGRDAFAFSKPHPGHITSTIARSGGDERRAVMIGDSEADVDAARAAGIPAVVMSYGYSARDPRELGADLVLDTMAVLPVALTSLLSAAD</sequence>
<evidence type="ECO:0000256" key="1">
    <source>
        <dbReference type="ARBA" id="ARBA00000830"/>
    </source>
</evidence>
<dbReference type="SFLD" id="SFLDG01129">
    <property type="entry name" value="C1.5:_HAD__Beta-PGM__Phosphata"/>
    <property type="match status" value="1"/>
</dbReference>
<dbReference type="PANTHER" id="PTHR43434:SF1">
    <property type="entry name" value="PHOSPHOGLYCOLATE PHOSPHATASE"/>
    <property type="match status" value="1"/>
</dbReference>
<keyword evidence="6" id="KW-1185">Reference proteome</keyword>
<dbReference type="InterPro" id="IPR036412">
    <property type="entry name" value="HAD-like_sf"/>
</dbReference>
<accession>A0A1T4MJV3</accession>
<dbReference type="EC" id="3.1.3.18" evidence="4"/>
<dbReference type="NCBIfam" id="TIGR01549">
    <property type="entry name" value="HAD-SF-IA-v1"/>
    <property type="match status" value="1"/>
</dbReference>
<name>A0A1T4MJV3_9HYPH</name>
<evidence type="ECO:0000313" key="6">
    <source>
        <dbReference type="Proteomes" id="UP000190135"/>
    </source>
</evidence>
<comment type="similarity">
    <text evidence="3">Belongs to the HAD-like hydrolase superfamily. CbbY/CbbZ/Gph/YieH family.</text>
</comment>
<dbReference type="SFLD" id="SFLDG01135">
    <property type="entry name" value="C1.5.6:_HAD__Beta-PGM__Phospha"/>
    <property type="match status" value="1"/>
</dbReference>
<dbReference type="STRING" id="1365950.SAMN05428963_102144"/>
<dbReference type="InterPro" id="IPR023214">
    <property type="entry name" value="HAD_sf"/>
</dbReference>
<dbReference type="InterPro" id="IPR023198">
    <property type="entry name" value="PGP-like_dom2"/>
</dbReference>
<organism evidence="5 6">
    <name type="scientific">Consotaella salsifontis</name>
    <dbReference type="NCBI Taxonomy" id="1365950"/>
    <lineage>
        <taxon>Bacteria</taxon>
        <taxon>Pseudomonadati</taxon>
        <taxon>Pseudomonadota</taxon>
        <taxon>Alphaproteobacteria</taxon>
        <taxon>Hyphomicrobiales</taxon>
        <taxon>Aurantimonadaceae</taxon>
        <taxon>Consotaella</taxon>
    </lineage>
</organism>
<dbReference type="GO" id="GO:0008967">
    <property type="term" value="F:phosphoglycolate phosphatase activity"/>
    <property type="evidence" value="ECO:0007669"/>
    <property type="project" value="UniProtKB-EC"/>
</dbReference>
<proteinExistence type="inferred from homology"/>
<comment type="pathway">
    <text evidence="2">Organic acid metabolism; glycolate biosynthesis; glycolate from 2-phosphoglycolate: step 1/1.</text>
</comment>
<evidence type="ECO:0000256" key="3">
    <source>
        <dbReference type="ARBA" id="ARBA00006171"/>
    </source>
</evidence>
<evidence type="ECO:0000256" key="2">
    <source>
        <dbReference type="ARBA" id="ARBA00004818"/>
    </source>
</evidence>
<reference evidence="5 6" key="1">
    <citation type="submission" date="2017-02" db="EMBL/GenBank/DDBJ databases">
        <authorList>
            <person name="Peterson S.W."/>
        </authorList>
    </citation>
    <scope>NUCLEOTIDE SEQUENCE [LARGE SCALE GENOMIC DNA]</scope>
    <source>
        <strain evidence="5 6">USBA 369</strain>
    </source>
</reference>
<dbReference type="InterPro" id="IPR050155">
    <property type="entry name" value="HAD-like_hydrolase_sf"/>
</dbReference>
<dbReference type="Gene3D" id="3.40.50.1000">
    <property type="entry name" value="HAD superfamily/HAD-like"/>
    <property type="match status" value="1"/>
</dbReference>
<dbReference type="EMBL" id="FUXL01000002">
    <property type="protein sequence ID" value="SJZ67034.1"/>
    <property type="molecule type" value="Genomic_DNA"/>
</dbReference>
<dbReference type="SFLD" id="SFLDS00003">
    <property type="entry name" value="Haloacid_Dehalogenase"/>
    <property type="match status" value="1"/>
</dbReference>
<dbReference type="AlphaFoldDB" id="A0A1T4MJV3"/>
<protein>
    <recommendedName>
        <fullName evidence="4">phosphoglycolate phosphatase</fullName>
        <ecNumber evidence="4">3.1.3.18</ecNumber>
    </recommendedName>
</protein>
<dbReference type="GO" id="GO:0005829">
    <property type="term" value="C:cytosol"/>
    <property type="evidence" value="ECO:0007669"/>
    <property type="project" value="TreeGrafter"/>
</dbReference>
<dbReference type="Gene3D" id="1.10.150.240">
    <property type="entry name" value="Putative phosphatase, domain 2"/>
    <property type="match status" value="1"/>
</dbReference>
<dbReference type="Proteomes" id="UP000190135">
    <property type="component" value="Unassembled WGS sequence"/>
</dbReference>
<evidence type="ECO:0000313" key="5">
    <source>
        <dbReference type="EMBL" id="SJZ67034.1"/>
    </source>
</evidence>
<gene>
    <name evidence="5" type="ORF">SAMN05428963_102144</name>
</gene>
<comment type="catalytic activity">
    <reaction evidence="1">
        <text>2-phosphoglycolate + H2O = glycolate + phosphate</text>
        <dbReference type="Rhea" id="RHEA:14369"/>
        <dbReference type="ChEBI" id="CHEBI:15377"/>
        <dbReference type="ChEBI" id="CHEBI:29805"/>
        <dbReference type="ChEBI" id="CHEBI:43474"/>
        <dbReference type="ChEBI" id="CHEBI:58033"/>
        <dbReference type="EC" id="3.1.3.18"/>
    </reaction>
</comment>
<dbReference type="Pfam" id="PF13419">
    <property type="entry name" value="HAD_2"/>
    <property type="match status" value="1"/>
</dbReference>
<dbReference type="SUPFAM" id="SSF56784">
    <property type="entry name" value="HAD-like"/>
    <property type="match status" value="1"/>
</dbReference>
<dbReference type="InterPro" id="IPR006439">
    <property type="entry name" value="HAD-SF_hydro_IA"/>
</dbReference>